<evidence type="ECO:0000313" key="3">
    <source>
        <dbReference type="Proteomes" id="UP000321303"/>
    </source>
</evidence>
<keyword evidence="3" id="KW-1185">Reference proteome</keyword>
<dbReference type="EMBL" id="BJXV01000011">
    <property type="protein sequence ID" value="GEN28457.1"/>
    <property type="molecule type" value="Genomic_DNA"/>
</dbReference>
<dbReference type="Proteomes" id="UP000321303">
    <property type="component" value="Unassembled WGS sequence"/>
</dbReference>
<evidence type="ECO:0000256" key="1">
    <source>
        <dbReference type="SAM" id="MobiDB-lite"/>
    </source>
</evidence>
<evidence type="ECO:0000313" key="2">
    <source>
        <dbReference type="EMBL" id="GEN28457.1"/>
    </source>
</evidence>
<comment type="caution">
    <text evidence="2">The sequence shown here is derived from an EMBL/GenBank/DDBJ whole genome shotgun (WGS) entry which is preliminary data.</text>
</comment>
<accession>A0A511UPE9</accession>
<sequence length="266" mass="31110">MRDGFQMVIGVPLERMIFKLWKHELLGSTWVKQLGLPRRVVEQQLDTRLILHVNPRELVHIRDWRELPKRRRPSSSAFIWNGDWDLRREDLRYGSRYRFISDIDIHRDDLTVSDTFRGLKARVDSGQPWSSHQQGLLLDTEERILIYLRVYLNFMDDMALNGFDQQKGKDELGVAVSRDGRLIKINRGLHRLAMAQYLGLPTVPVKVKAVHQDWWEKVTQKTHGAKALERMVKALQYCVPETEPGPLDPQSFPESFIWPPGKGSHR</sequence>
<organism evidence="2 3">
    <name type="scientific">Halovibrio variabilis</name>
    <dbReference type="NCBI Taxonomy" id="31910"/>
    <lineage>
        <taxon>Bacteria</taxon>
        <taxon>Pseudomonadati</taxon>
        <taxon>Pseudomonadota</taxon>
        <taxon>Gammaproteobacteria</taxon>
        <taxon>Oceanospirillales</taxon>
        <taxon>Halomonadaceae</taxon>
        <taxon>Halovibrio</taxon>
    </lineage>
</organism>
<dbReference type="AlphaFoldDB" id="A0A511UPE9"/>
<evidence type="ECO:0008006" key="4">
    <source>
        <dbReference type="Google" id="ProtNLM"/>
    </source>
</evidence>
<protein>
    <recommendedName>
        <fullName evidence="4">ParB/Sulfiredoxin domain-containing protein</fullName>
    </recommendedName>
</protein>
<gene>
    <name evidence="2" type="ORF">HVA01_21030</name>
</gene>
<feature type="region of interest" description="Disordered" evidence="1">
    <location>
        <begin position="243"/>
        <end position="266"/>
    </location>
</feature>
<reference evidence="2 3" key="1">
    <citation type="submission" date="2019-07" db="EMBL/GenBank/DDBJ databases">
        <title>Whole genome shotgun sequence of Halomonas variabilis NBRC 102410.</title>
        <authorList>
            <person name="Hosoyama A."/>
            <person name="Uohara A."/>
            <person name="Ohji S."/>
            <person name="Ichikawa N."/>
        </authorList>
    </citation>
    <scope>NUCLEOTIDE SEQUENCE [LARGE SCALE GENOMIC DNA]</scope>
    <source>
        <strain evidence="2 3">NBRC 102410</strain>
    </source>
</reference>
<name>A0A511UPE9_9GAMM</name>
<proteinExistence type="predicted"/>